<protein>
    <submittedName>
        <fullName evidence="7">Uncharacterized protein</fullName>
    </submittedName>
</protein>
<dbReference type="GO" id="GO:0005524">
    <property type="term" value="F:ATP binding"/>
    <property type="evidence" value="ECO:0007669"/>
    <property type="project" value="UniProtKB-KW"/>
</dbReference>
<dbReference type="InterPro" id="IPR031475">
    <property type="entry name" value="NBD_C"/>
</dbReference>
<keyword evidence="2" id="KW-0808">Transferase</keyword>
<dbReference type="KEGG" id="rgu:A4W93_18605"/>
<dbReference type="EMBL" id="CP015118">
    <property type="protein sequence ID" value="ARN21743.1"/>
    <property type="molecule type" value="Genomic_DNA"/>
</dbReference>
<dbReference type="Pfam" id="PF07005">
    <property type="entry name" value="SBD_N"/>
    <property type="match status" value="1"/>
</dbReference>
<proteinExistence type="inferred from homology"/>
<dbReference type="Proteomes" id="UP000193427">
    <property type="component" value="Chromosome"/>
</dbReference>
<dbReference type="Gene3D" id="3.40.980.20">
    <property type="entry name" value="Four-carbon acid sugar kinase, nucleotide binding domain"/>
    <property type="match status" value="1"/>
</dbReference>
<gene>
    <name evidence="7" type="ORF">A4W93_18605</name>
</gene>
<evidence type="ECO:0000256" key="6">
    <source>
        <dbReference type="ARBA" id="ARBA00023277"/>
    </source>
</evidence>
<evidence type="ECO:0000313" key="7">
    <source>
        <dbReference type="EMBL" id="ARN21743.1"/>
    </source>
</evidence>
<dbReference type="InterPro" id="IPR010737">
    <property type="entry name" value="4-carb_acid_sugar_kinase_N"/>
</dbReference>
<evidence type="ECO:0000256" key="2">
    <source>
        <dbReference type="ARBA" id="ARBA00022679"/>
    </source>
</evidence>
<evidence type="ECO:0000313" key="8">
    <source>
        <dbReference type="Proteomes" id="UP000193427"/>
    </source>
</evidence>
<organism evidence="7 8">
    <name type="scientific">Piscinibacter gummiphilus</name>
    <dbReference type="NCBI Taxonomy" id="946333"/>
    <lineage>
        <taxon>Bacteria</taxon>
        <taxon>Pseudomonadati</taxon>
        <taxon>Pseudomonadota</taxon>
        <taxon>Betaproteobacteria</taxon>
        <taxon>Burkholderiales</taxon>
        <taxon>Sphaerotilaceae</taxon>
        <taxon>Piscinibacter</taxon>
    </lineage>
</organism>
<dbReference type="AlphaFoldDB" id="A0A1W6LBX8"/>
<evidence type="ECO:0000256" key="4">
    <source>
        <dbReference type="ARBA" id="ARBA00022777"/>
    </source>
</evidence>
<evidence type="ECO:0000256" key="5">
    <source>
        <dbReference type="ARBA" id="ARBA00022840"/>
    </source>
</evidence>
<dbReference type="Gene3D" id="3.40.50.10840">
    <property type="entry name" value="Putative sugar-binding, N-terminal domain"/>
    <property type="match status" value="1"/>
</dbReference>
<dbReference type="STRING" id="946333.A4W93_18605"/>
<keyword evidence="4" id="KW-0418">Kinase</keyword>
<keyword evidence="6" id="KW-0119">Carbohydrate metabolism</keyword>
<dbReference type="InterPro" id="IPR042213">
    <property type="entry name" value="NBD_C_sf"/>
</dbReference>
<keyword evidence="5" id="KW-0067">ATP-binding</keyword>
<dbReference type="SUPFAM" id="SSF142764">
    <property type="entry name" value="YgbK-like"/>
    <property type="match status" value="1"/>
</dbReference>
<dbReference type="GO" id="GO:0016301">
    <property type="term" value="F:kinase activity"/>
    <property type="evidence" value="ECO:0007669"/>
    <property type="project" value="UniProtKB-KW"/>
</dbReference>
<dbReference type="RefSeq" id="WP_237357576.1">
    <property type="nucleotide sequence ID" value="NZ_BSPR01000011.1"/>
</dbReference>
<keyword evidence="3" id="KW-0547">Nucleotide-binding</keyword>
<evidence type="ECO:0000256" key="1">
    <source>
        <dbReference type="ARBA" id="ARBA00005715"/>
    </source>
</evidence>
<dbReference type="Pfam" id="PF17042">
    <property type="entry name" value="NBD_C"/>
    <property type="match status" value="1"/>
</dbReference>
<dbReference type="InterPro" id="IPR037051">
    <property type="entry name" value="4-carb_acid_sugar_kinase_N_sf"/>
</dbReference>
<name>A0A1W6LBX8_9BURK</name>
<reference evidence="7 8" key="1">
    <citation type="submission" date="2016-04" db="EMBL/GenBank/DDBJ databases">
        <title>Complete genome sequence of natural rubber-degrading, novel Gram-negative bacterium, Rhizobacter gummiphilus strain NS21.</title>
        <authorList>
            <person name="Tabata M."/>
            <person name="Kasai D."/>
            <person name="Fukuda M."/>
        </authorList>
    </citation>
    <scope>NUCLEOTIDE SEQUENCE [LARGE SCALE GENOMIC DNA]</scope>
    <source>
        <strain evidence="7 8">NS21</strain>
    </source>
</reference>
<accession>A0A1W6LBX8</accession>
<comment type="similarity">
    <text evidence="1">Belongs to the four-carbon acid sugar kinase family.</text>
</comment>
<keyword evidence="8" id="KW-1185">Reference proteome</keyword>
<sequence>MSPDLRYGWYGDDFTGASDTLAVLAQAGLAAMLFMDVPDTARLAAAAKVLGRPLDAVGIAGAARSMSPEAMAIELEPVGAFFSRVAPRVLHYKVCSTFDSAPHVGSIGQAVRSLMPHVEHPVAMIVGGQPSLGRHCVFSNLFAAARQGGAVERLDRHPTMRVHPVTPMREADLRVHLAQQDLAPVAGLHFPLYEDEAVLHARFHALAEQGAPAVLLDVAEAAHLRPVGGLLWHEAQQRRVLAVGPSSVAQALLRKWGASTAPRSETTRERDPGAVLVVAGSLSPVTARQVRAAEAFHRIALVPDDLVDGLRSEAARQRVAASLAEGRATLVTTAPESPGDADTRRAGEVAGATARFVRQLLVELAGRGRPVRRLGLAGGDTSSLVTQGLGLWGLSYVGALGPGVAISRTHADEPALDGVTLMLKGGQMGAEDVFERFAGLPG</sequence>
<evidence type="ECO:0000256" key="3">
    <source>
        <dbReference type="ARBA" id="ARBA00022741"/>
    </source>
</evidence>